<dbReference type="OrthoDB" id="128717at2"/>
<dbReference type="STRING" id="709839.TSA66_04455"/>
<comment type="caution">
    <text evidence="5">The sequence shown here is derived from an EMBL/GenBank/DDBJ whole genome shotgun (WGS) entry which is preliminary data.</text>
</comment>
<feature type="repeat" description="TPR" evidence="1">
    <location>
        <begin position="43"/>
        <end position="76"/>
    </location>
</feature>
<dbReference type="Proteomes" id="UP000031572">
    <property type="component" value="Unassembled WGS sequence"/>
</dbReference>
<dbReference type="InterPro" id="IPR011990">
    <property type="entry name" value="TPR-like_helical_dom_sf"/>
</dbReference>
<feature type="signal peptide" evidence="3">
    <location>
        <begin position="1"/>
        <end position="21"/>
    </location>
</feature>
<keyword evidence="3" id="KW-0732">Signal</keyword>
<name>A0A0C2BJN9_9BURK</name>
<dbReference type="InterPro" id="IPR019734">
    <property type="entry name" value="TPR_rpt"/>
</dbReference>
<evidence type="ECO:0000256" key="2">
    <source>
        <dbReference type="SAM" id="MobiDB-lite"/>
    </source>
</evidence>
<organism evidence="5 6">
    <name type="scientific">Noviherbaspirillum autotrophicum</name>
    <dbReference type="NCBI Taxonomy" id="709839"/>
    <lineage>
        <taxon>Bacteria</taxon>
        <taxon>Pseudomonadati</taxon>
        <taxon>Pseudomonadota</taxon>
        <taxon>Betaproteobacteria</taxon>
        <taxon>Burkholderiales</taxon>
        <taxon>Oxalobacteraceae</taxon>
        <taxon>Noviherbaspirillum</taxon>
    </lineage>
</organism>
<sequence>MFKLNAVAMAVGSVALFSGCAAPHSTRITVEPVMAVRNGTIDAERMYRIGRQYQGQHRLGHAEEAFVKALALDANHVEARNALAVTYYEQGLIQKAEQEFKAAIAAAPKRAHLHNNLGYLYQQIGRDEEAIGAFRAALVVDPDNQRALDSLAALTCGDKRACPARGAAAAMSASPAMPATPAAAPEVARQSSAAAVQPPARQPDAPTVALASVAPNVWELQPISTGKPSNGASAPVASALAAPAVAARSATAQPLLTKRIEVANGNGVAGMAKRVGSYLHEQGFIPPRLTNHRNFKQQYTEVQYVPGAESLARQVSGSFERPARLVAVPKLERQMPVRLVLGKDFNESQSIAKGGRPSGHQVALASTPERK</sequence>
<feature type="region of interest" description="Disordered" evidence="2">
    <location>
        <begin position="349"/>
        <end position="371"/>
    </location>
</feature>
<dbReference type="PANTHER" id="PTHR44809">
    <property type="match status" value="1"/>
</dbReference>
<reference evidence="5 6" key="1">
    <citation type="submission" date="2014-12" db="EMBL/GenBank/DDBJ databases">
        <title>Denitrispirillum autotrophicum gen. nov., sp. nov., Denitrifying, Facultatively Autotrophic Bacteria Isolated from Rice Paddy Soil.</title>
        <authorList>
            <person name="Ishii S."/>
            <person name="Ashida N."/>
            <person name="Ohno H."/>
            <person name="Otsuka S."/>
            <person name="Yokota A."/>
            <person name="Senoo K."/>
        </authorList>
    </citation>
    <scope>NUCLEOTIDE SEQUENCE [LARGE SCALE GENOMIC DNA]</scope>
    <source>
        <strain evidence="5 6">TSA66</strain>
    </source>
</reference>
<keyword evidence="6" id="KW-1185">Reference proteome</keyword>
<dbReference type="RefSeq" id="WP_040039145.1">
    <property type="nucleotide sequence ID" value="NZ_JWJG01000028.1"/>
</dbReference>
<dbReference type="Pfam" id="PF14559">
    <property type="entry name" value="TPR_19"/>
    <property type="match status" value="1"/>
</dbReference>
<gene>
    <name evidence="5" type="ORF">TSA66_04455</name>
</gene>
<feature type="repeat" description="TPR" evidence="1">
    <location>
        <begin position="77"/>
        <end position="110"/>
    </location>
</feature>
<dbReference type="EMBL" id="JWJG01000028">
    <property type="protein sequence ID" value="KIF80229.1"/>
    <property type="molecule type" value="Genomic_DNA"/>
</dbReference>
<dbReference type="InterPro" id="IPR027381">
    <property type="entry name" value="LytR/CpsA/Psr_C"/>
</dbReference>
<dbReference type="PROSITE" id="PS50005">
    <property type="entry name" value="TPR"/>
    <property type="match status" value="3"/>
</dbReference>
<evidence type="ECO:0000259" key="4">
    <source>
        <dbReference type="Pfam" id="PF13399"/>
    </source>
</evidence>
<proteinExistence type="predicted"/>
<dbReference type="PROSITE" id="PS50293">
    <property type="entry name" value="TPR_REGION"/>
    <property type="match status" value="1"/>
</dbReference>
<dbReference type="AlphaFoldDB" id="A0A0C2BJN9"/>
<dbReference type="SUPFAM" id="SSF48452">
    <property type="entry name" value="TPR-like"/>
    <property type="match status" value="1"/>
</dbReference>
<feature type="domain" description="LytR/CpsA/Psr regulator C-terminal" evidence="4">
    <location>
        <begin position="259"/>
        <end position="345"/>
    </location>
</feature>
<dbReference type="SMART" id="SM00028">
    <property type="entry name" value="TPR"/>
    <property type="match status" value="3"/>
</dbReference>
<dbReference type="Gene3D" id="1.25.40.10">
    <property type="entry name" value="Tetratricopeptide repeat domain"/>
    <property type="match status" value="1"/>
</dbReference>
<protein>
    <recommendedName>
        <fullName evidence="4">LytR/CpsA/Psr regulator C-terminal domain-containing protein</fullName>
    </recommendedName>
</protein>
<evidence type="ECO:0000313" key="5">
    <source>
        <dbReference type="EMBL" id="KIF80229.1"/>
    </source>
</evidence>
<dbReference type="PANTHER" id="PTHR44809:SF1">
    <property type="entry name" value="PROTEIN O-MANNOSYL-TRANSFERASE TMTC1"/>
    <property type="match status" value="1"/>
</dbReference>
<keyword evidence="1" id="KW-0802">TPR repeat</keyword>
<dbReference type="Pfam" id="PF13399">
    <property type="entry name" value="LytR_C"/>
    <property type="match status" value="1"/>
</dbReference>
<accession>A0A0C2BJN9</accession>
<dbReference type="PROSITE" id="PS51257">
    <property type="entry name" value="PROKAR_LIPOPROTEIN"/>
    <property type="match status" value="1"/>
</dbReference>
<dbReference type="InterPro" id="IPR052943">
    <property type="entry name" value="TMTC_O-mannosyl-trnsfr"/>
</dbReference>
<feature type="chain" id="PRO_5002163100" description="LytR/CpsA/Psr regulator C-terminal domain-containing protein" evidence="3">
    <location>
        <begin position="22"/>
        <end position="371"/>
    </location>
</feature>
<evidence type="ECO:0000256" key="1">
    <source>
        <dbReference type="PROSITE-ProRule" id="PRU00339"/>
    </source>
</evidence>
<feature type="repeat" description="TPR" evidence="1">
    <location>
        <begin position="111"/>
        <end position="144"/>
    </location>
</feature>
<evidence type="ECO:0000256" key="3">
    <source>
        <dbReference type="SAM" id="SignalP"/>
    </source>
</evidence>
<dbReference type="Gene3D" id="3.30.70.2390">
    <property type="match status" value="1"/>
</dbReference>
<evidence type="ECO:0000313" key="6">
    <source>
        <dbReference type="Proteomes" id="UP000031572"/>
    </source>
</evidence>